<evidence type="ECO:0000313" key="3">
    <source>
        <dbReference type="EMBL" id="KAH3672176.1"/>
    </source>
</evidence>
<reference evidence="3" key="2">
    <citation type="submission" date="2021-01" db="EMBL/GenBank/DDBJ databases">
        <authorList>
            <person name="Schikora-Tamarit M.A."/>
        </authorList>
    </citation>
    <scope>NUCLEOTIDE SEQUENCE</scope>
    <source>
        <strain evidence="3">CBS6341</strain>
    </source>
</reference>
<dbReference type="InterPro" id="IPR050411">
    <property type="entry name" value="AlphaKG_dependent_hydroxylases"/>
</dbReference>
<organism evidence="3 4">
    <name type="scientific">Wickerhamomyces mucosus</name>
    <dbReference type="NCBI Taxonomy" id="1378264"/>
    <lineage>
        <taxon>Eukaryota</taxon>
        <taxon>Fungi</taxon>
        <taxon>Dikarya</taxon>
        <taxon>Ascomycota</taxon>
        <taxon>Saccharomycotina</taxon>
        <taxon>Saccharomycetes</taxon>
        <taxon>Phaffomycetales</taxon>
        <taxon>Wickerhamomycetaceae</taxon>
        <taxon>Wickerhamomyces</taxon>
    </lineage>
</organism>
<dbReference type="Proteomes" id="UP000769528">
    <property type="component" value="Unassembled WGS sequence"/>
</dbReference>
<dbReference type="AlphaFoldDB" id="A0A9P8PHN8"/>
<dbReference type="OrthoDB" id="408743at2759"/>
<keyword evidence="1" id="KW-0560">Oxidoreductase</keyword>
<accession>A0A9P8PHN8</accession>
<evidence type="ECO:0000259" key="2">
    <source>
        <dbReference type="Pfam" id="PF02668"/>
    </source>
</evidence>
<dbReference type="Pfam" id="PF02668">
    <property type="entry name" value="TauD"/>
    <property type="match status" value="1"/>
</dbReference>
<name>A0A9P8PHN8_9ASCO</name>
<gene>
    <name evidence="3" type="ORF">WICMUC_004405</name>
</gene>
<dbReference type="EMBL" id="JAEUBF010001178">
    <property type="protein sequence ID" value="KAH3672176.1"/>
    <property type="molecule type" value="Genomic_DNA"/>
</dbReference>
<evidence type="ECO:0000256" key="1">
    <source>
        <dbReference type="ARBA" id="ARBA00023002"/>
    </source>
</evidence>
<dbReference type="InterPro" id="IPR042098">
    <property type="entry name" value="TauD-like_sf"/>
</dbReference>
<evidence type="ECO:0000313" key="4">
    <source>
        <dbReference type="Proteomes" id="UP000769528"/>
    </source>
</evidence>
<dbReference type="PANTHER" id="PTHR10696:SF21">
    <property type="entry name" value="TAUD_TFDA-LIKE DOMAIN-CONTAINING PROTEIN"/>
    <property type="match status" value="1"/>
</dbReference>
<dbReference type="GO" id="GO:0016491">
    <property type="term" value="F:oxidoreductase activity"/>
    <property type="evidence" value="ECO:0007669"/>
    <property type="project" value="UniProtKB-KW"/>
</dbReference>
<protein>
    <recommendedName>
        <fullName evidence="2">TauD/TfdA-like domain-containing protein</fullName>
    </recommendedName>
</protein>
<dbReference type="SUPFAM" id="SSF51197">
    <property type="entry name" value="Clavaminate synthase-like"/>
    <property type="match status" value="1"/>
</dbReference>
<dbReference type="PANTHER" id="PTHR10696">
    <property type="entry name" value="GAMMA-BUTYROBETAINE HYDROXYLASE-RELATED"/>
    <property type="match status" value="1"/>
</dbReference>
<dbReference type="InterPro" id="IPR003819">
    <property type="entry name" value="TauD/TfdA-like"/>
</dbReference>
<sequence length="370" mass="42503">MTVDYLELYKIPQTKYSLERIRLPEVRIVNGREFPAAFQLNLNGEEYDNSKVHELLKKFSESGTFTKLIEDHGAVVLRDLVESSDDSKAGEIADLIKTVESNRGHVEFPQNGTLTTRTRVGHNLYTANKKASPDSRLLQHNEYSRFKKFPVTLVFTILDYTAEGGETPLVHGAELYNYAIKELPNFVEKLSKEGLAFRRDFWPKIATKERPALWNHEVTFGRNIKPEDSLEVQKQKVEEIAKEYISDNFQWTPEDDLIIDSYAKAVKAFKGEPLIFSSIPAFASRYDPKDPSITFGNGDKFDFEDLTKFLSITDKLEYKHNWKSGDIAFIHNYQVSHGKLPFRGGKRSTEVGMWDEAQPNRSLQFVDYVV</sequence>
<dbReference type="Gene3D" id="3.60.130.10">
    <property type="entry name" value="Clavaminate synthase-like"/>
    <property type="match status" value="1"/>
</dbReference>
<comment type="caution">
    <text evidence="3">The sequence shown here is derived from an EMBL/GenBank/DDBJ whole genome shotgun (WGS) entry which is preliminary data.</text>
</comment>
<feature type="domain" description="TauD/TfdA-like" evidence="2">
    <location>
        <begin position="62"/>
        <end position="348"/>
    </location>
</feature>
<reference evidence="3" key="1">
    <citation type="journal article" date="2021" name="Open Biol.">
        <title>Shared evolutionary footprints suggest mitochondrial oxidative damage underlies multiple complex I losses in fungi.</title>
        <authorList>
            <person name="Schikora-Tamarit M.A."/>
            <person name="Marcet-Houben M."/>
            <person name="Nosek J."/>
            <person name="Gabaldon T."/>
        </authorList>
    </citation>
    <scope>NUCLEOTIDE SEQUENCE</scope>
    <source>
        <strain evidence="3">CBS6341</strain>
    </source>
</reference>
<keyword evidence="4" id="KW-1185">Reference proteome</keyword>
<proteinExistence type="predicted"/>